<dbReference type="Proteomes" id="UP000297245">
    <property type="component" value="Unassembled WGS sequence"/>
</dbReference>
<keyword evidence="2" id="KW-0285">Flavoprotein</keyword>
<evidence type="ECO:0000256" key="1">
    <source>
        <dbReference type="ARBA" id="ARBA00009333"/>
    </source>
</evidence>
<keyword evidence="6" id="KW-1185">Reference proteome</keyword>
<keyword evidence="3" id="KW-0560">Oxidoreductase</keyword>
<accession>A0A4S8MKV0</accession>
<evidence type="ECO:0008006" key="7">
    <source>
        <dbReference type="Google" id="ProtNLM"/>
    </source>
</evidence>
<evidence type="ECO:0000256" key="3">
    <source>
        <dbReference type="ARBA" id="ARBA00023002"/>
    </source>
</evidence>
<sequence>MCTVGLFRHHSYDILYLDNDNSTNFSIQTISSSNAHFFKSSIIHRFSVFPVTALSSKFSFPTFNSRPGDHDTATGSTMSPLTSRKVDESSKMHSRVVSYYSIIPTTWVIIGSQSAICLAHANVNLVPFGGFMGNGFTATVNARKRLGLRGEEAYWQSGISTFVVCDGAVPISRNKPLAVIGGGDSGAEVATLYIVFLTGLIHFLVHLAYLLGHVAINNPFPHSSSALLPLTLLPATV</sequence>
<dbReference type="InterPro" id="IPR036188">
    <property type="entry name" value="FAD/NAD-bd_sf"/>
</dbReference>
<dbReference type="GO" id="GO:0016491">
    <property type="term" value="F:oxidoreductase activity"/>
    <property type="evidence" value="ECO:0007669"/>
    <property type="project" value="UniProtKB-KW"/>
</dbReference>
<evidence type="ECO:0000313" key="6">
    <source>
        <dbReference type="Proteomes" id="UP000297245"/>
    </source>
</evidence>
<dbReference type="OrthoDB" id="371245at2759"/>
<dbReference type="EMBL" id="ML179067">
    <property type="protein sequence ID" value="THV03438.1"/>
    <property type="molecule type" value="Genomic_DNA"/>
</dbReference>
<dbReference type="AlphaFoldDB" id="A0A4S8MKV0"/>
<gene>
    <name evidence="5" type="ORF">K435DRAFT_851923</name>
</gene>
<proteinExistence type="inferred from homology"/>
<dbReference type="Gene3D" id="3.50.50.60">
    <property type="entry name" value="FAD/NAD(P)-binding domain"/>
    <property type="match status" value="1"/>
</dbReference>
<evidence type="ECO:0000256" key="4">
    <source>
        <dbReference type="SAM" id="Phobius"/>
    </source>
</evidence>
<dbReference type="InterPro" id="IPR050097">
    <property type="entry name" value="Ferredoxin-NADP_redctase_2"/>
</dbReference>
<dbReference type="GO" id="GO:0097237">
    <property type="term" value="P:cellular response to toxic substance"/>
    <property type="evidence" value="ECO:0007669"/>
    <property type="project" value="UniProtKB-ARBA"/>
</dbReference>
<keyword evidence="4" id="KW-0812">Transmembrane</keyword>
<reference evidence="5 6" key="1">
    <citation type="journal article" date="2019" name="Nat. Ecol. Evol.">
        <title>Megaphylogeny resolves global patterns of mushroom evolution.</title>
        <authorList>
            <person name="Varga T."/>
            <person name="Krizsan K."/>
            <person name="Foldi C."/>
            <person name="Dima B."/>
            <person name="Sanchez-Garcia M."/>
            <person name="Sanchez-Ramirez S."/>
            <person name="Szollosi G.J."/>
            <person name="Szarkandi J.G."/>
            <person name="Papp V."/>
            <person name="Albert L."/>
            <person name="Andreopoulos W."/>
            <person name="Angelini C."/>
            <person name="Antonin V."/>
            <person name="Barry K.W."/>
            <person name="Bougher N.L."/>
            <person name="Buchanan P."/>
            <person name="Buyck B."/>
            <person name="Bense V."/>
            <person name="Catcheside P."/>
            <person name="Chovatia M."/>
            <person name="Cooper J."/>
            <person name="Damon W."/>
            <person name="Desjardin D."/>
            <person name="Finy P."/>
            <person name="Geml J."/>
            <person name="Haridas S."/>
            <person name="Hughes K."/>
            <person name="Justo A."/>
            <person name="Karasinski D."/>
            <person name="Kautmanova I."/>
            <person name="Kiss B."/>
            <person name="Kocsube S."/>
            <person name="Kotiranta H."/>
            <person name="LaButti K.M."/>
            <person name="Lechner B.E."/>
            <person name="Liimatainen K."/>
            <person name="Lipzen A."/>
            <person name="Lukacs Z."/>
            <person name="Mihaltcheva S."/>
            <person name="Morgado L.N."/>
            <person name="Niskanen T."/>
            <person name="Noordeloos M.E."/>
            <person name="Ohm R.A."/>
            <person name="Ortiz-Santana B."/>
            <person name="Ovrebo C."/>
            <person name="Racz N."/>
            <person name="Riley R."/>
            <person name="Savchenko A."/>
            <person name="Shiryaev A."/>
            <person name="Soop K."/>
            <person name="Spirin V."/>
            <person name="Szebenyi C."/>
            <person name="Tomsovsky M."/>
            <person name="Tulloss R.E."/>
            <person name="Uehling J."/>
            <person name="Grigoriev I.V."/>
            <person name="Vagvolgyi C."/>
            <person name="Papp T."/>
            <person name="Martin F.M."/>
            <person name="Miettinen O."/>
            <person name="Hibbett D.S."/>
            <person name="Nagy L.G."/>
        </authorList>
    </citation>
    <scope>NUCLEOTIDE SEQUENCE [LARGE SCALE GENOMIC DNA]</scope>
    <source>
        <strain evidence="5 6">CBS 962.96</strain>
    </source>
</reference>
<evidence type="ECO:0000313" key="5">
    <source>
        <dbReference type="EMBL" id="THV03438.1"/>
    </source>
</evidence>
<protein>
    <recommendedName>
        <fullName evidence="7">FAD/NAD(P)-binding domain-containing protein</fullName>
    </recommendedName>
</protein>
<dbReference type="PRINTS" id="PR00469">
    <property type="entry name" value="PNDRDTASEII"/>
</dbReference>
<evidence type="ECO:0000256" key="2">
    <source>
        <dbReference type="ARBA" id="ARBA00022630"/>
    </source>
</evidence>
<keyword evidence="4" id="KW-1133">Transmembrane helix</keyword>
<dbReference type="PANTHER" id="PTHR48105">
    <property type="entry name" value="THIOREDOXIN REDUCTASE 1-RELATED-RELATED"/>
    <property type="match status" value="1"/>
</dbReference>
<dbReference type="SUPFAM" id="SSF51905">
    <property type="entry name" value="FAD/NAD(P)-binding domain"/>
    <property type="match status" value="1"/>
</dbReference>
<name>A0A4S8MKV0_DENBC</name>
<feature type="transmembrane region" description="Helical" evidence="4">
    <location>
        <begin position="191"/>
        <end position="211"/>
    </location>
</feature>
<keyword evidence="4" id="KW-0472">Membrane</keyword>
<comment type="similarity">
    <text evidence="1">Belongs to the class-II pyridine nucleotide-disulfide oxidoreductase family.</text>
</comment>
<organism evidence="5 6">
    <name type="scientific">Dendrothele bispora (strain CBS 962.96)</name>
    <dbReference type="NCBI Taxonomy" id="1314807"/>
    <lineage>
        <taxon>Eukaryota</taxon>
        <taxon>Fungi</taxon>
        <taxon>Dikarya</taxon>
        <taxon>Basidiomycota</taxon>
        <taxon>Agaricomycotina</taxon>
        <taxon>Agaricomycetes</taxon>
        <taxon>Agaricomycetidae</taxon>
        <taxon>Agaricales</taxon>
        <taxon>Agaricales incertae sedis</taxon>
        <taxon>Dendrothele</taxon>
    </lineage>
</organism>